<accession>B3T8G9</accession>
<reference evidence="2" key="1">
    <citation type="journal article" date="2008" name="ISME J.">
        <title>Genomic patterns of recombination, clonal divergence and environment in marine microbial populations.</title>
        <authorList>
            <person name="Konstantinidis K.T."/>
            <person name="Delong E.F."/>
        </authorList>
    </citation>
    <scope>NUCLEOTIDE SEQUENCE</scope>
</reference>
<dbReference type="InterPro" id="IPR008990">
    <property type="entry name" value="Elect_transpt_acc-like_dom_sf"/>
</dbReference>
<feature type="domain" description="Nitrile hydratase beta subunit" evidence="1">
    <location>
        <begin position="3"/>
        <end position="96"/>
    </location>
</feature>
<proteinExistence type="predicted"/>
<organism evidence="2">
    <name type="scientific">uncultured marine microorganism HF4000_APKG5H11</name>
    <dbReference type="NCBI Taxonomy" id="455550"/>
    <lineage>
        <taxon>unclassified sequences</taxon>
        <taxon>environmental samples</taxon>
    </lineage>
</organism>
<dbReference type="SUPFAM" id="SSF50090">
    <property type="entry name" value="Electron transport accessory proteins"/>
    <property type="match status" value="1"/>
</dbReference>
<dbReference type="Pfam" id="PF02211">
    <property type="entry name" value="NHase_beta_C"/>
    <property type="match status" value="1"/>
</dbReference>
<dbReference type="InterPro" id="IPR024690">
    <property type="entry name" value="CN_hydtase_beta_dom_C"/>
</dbReference>
<name>B3T8G9_9ZZZZ</name>
<gene>
    <name evidence="2" type="ORF">ALOHA_HF4000APKG5H11ctg1g5</name>
</gene>
<evidence type="ECO:0000259" key="1">
    <source>
        <dbReference type="Pfam" id="PF02211"/>
    </source>
</evidence>
<protein>
    <submittedName>
        <fullName evidence="2">Putative Nitrile hydratase beta subunit</fullName>
    </submittedName>
</protein>
<dbReference type="AlphaFoldDB" id="B3T8G9"/>
<dbReference type="EMBL" id="EU016639">
    <property type="protein sequence ID" value="ABZ08878.1"/>
    <property type="molecule type" value="Genomic_DNA"/>
</dbReference>
<sequence length="98" mass="11001">MAGDAAARFKVGDQVRIRVGVPPTHFRTPEYVQGKQGKVDTLWGAYPNPESLAYGGDGLPAQPLYQIEFAQTDLWRDYKGSVSDKLLIDIYENWLETI</sequence>
<evidence type="ECO:0000313" key="2">
    <source>
        <dbReference type="EMBL" id="ABZ08878.1"/>
    </source>
</evidence>
<dbReference type="Gene3D" id="2.30.30.50">
    <property type="match status" value="1"/>
</dbReference>